<evidence type="ECO:0000313" key="3">
    <source>
        <dbReference type="Proteomes" id="UP000032266"/>
    </source>
</evidence>
<dbReference type="AlphaFoldDB" id="A0A0C5V5A8"/>
<dbReference type="RefSeq" id="WP_044617134.1">
    <property type="nucleotide sequence ID" value="NZ_CP007142.1"/>
</dbReference>
<dbReference type="STRING" id="1445510.YC6258_02597"/>
<dbReference type="KEGG" id="gsn:YC6258_02597"/>
<feature type="chain" id="PRO_5002183378" description="Outer membrane protein" evidence="1">
    <location>
        <begin position="20"/>
        <end position="256"/>
    </location>
</feature>
<organism evidence="2 3">
    <name type="scientific">Gynuella sunshinyii YC6258</name>
    <dbReference type="NCBI Taxonomy" id="1445510"/>
    <lineage>
        <taxon>Bacteria</taxon>
        <taxon>Pseudomonadati</taxon>
        <taxon>Pseudomonadota</taxon>
        <taxon>Gammaproteobacteria</taxon>
        <taxon>Oceanospirillales</taxon>
        <taxon>Saccharospirillaceae</taxon>
        <taxon>Gynuella</taxon>
    </lineage>
</organism>
<proteinExistence type="predicted"/>
<dbReference type="EMBL" id="CP007142">
    <property type="protein sequence ID" value="AJQ94635.1"/>
    <property type="molecule type" value="Genomic_DNA"/>
</dbReference>
<gene>
    <name evidence="2" type="ORF">YC6258_02597</name>
</gene>
<dbReference type="InterPro" id="IPR026387">
    <property type="entry name" value="OMP_w_GlyGly"/>
</dbReference>
<sequence length="256" mass="27520">MRTIPVFAVVGILTSTVSAAPLIDVDLGVGAWAPGISGHINASNNQEVDLDKDLGLEADKGLYLYAEVDHPIFFLPDFKVRYQSLVANGSGTVNVTTEYAGVTLNKDEKIDTKFDLSYTDFILNYELPVPSVDVDLGANFRWVDGKFTANDESGDVSIVLPMAHLAAELQLDSISLALGGEYNFLPLGDGSSVSDYNLYAKYYLPLPGSFIGRLGVELGYHDFSMDVGDEVFGADTAKYASNVTAKGIYMGLAASF</sequence>
<accession>A0A0C5V5A8</accession>
<evidence type="ECO:0000313" key="2">
    <source>
        <dbReference type="EMBL" id="AJQ94635.1"/>
    </source>
</evidence>
<keyword evidence="1" id="KW-0732">Signal</keyword>
<name>A0A0C5V5A8_9GAMM</name>
<protein>
    <recommendedName>
        <fullName evidence="4">Outer membrane protein</fullName>
    </recommendedName>
</protein>
<evidence type="ECO:0000256" key="1">
    <source>
        <dbReference type="SAM" id="SignalP"/>
    </source>
</evidence>
<keyword evidence="3" id="KW-1185">Reference proteome</keyword>
<dbReference type="HOGENOM" id="CLU_1084886_0_0_6"/>
<feature type="signal peptide" evidence="1">
    <location>
        <begin position="1"/>
        <end position="19"/>
    </location>
</feature>
<reference evidence="2 3" key="1">
    <citation type="submission" date="2014-01" db="EMBL/GenBank/DDBJ databases">
        <title>Full genme sequencing of cellulolytic bacterium Gynuella sunshinyii YC6258T gen. nov., sp. nov.</title>
        <authorList>
            <person name="Khan H."/>
            <person name="Chung E.J."/>
            <person name="Chung Y.R."/>
        </authorList>
    </citation>
    <scope>NUCLEOTIDE SEQUENCE [LARGE SCALE GENOMIC DNA]</scope>
    <source>
        <strain evidence="2 3">YC6258</strain>
    </source>
</reference>
<evidence type="ECO:0008006" key="4">
    <source>
        <dbReference type="Google" id="ProtNLM"/>
    </source>
</evidence>
<dbReference type="Proteomes" id="UP000032266">
    <property type="component" value="Chromosome"/>
</dbReference>
<dbReference type="NCBIfam" id="TIGR04219">
    <property type="entry name" value="OMP_w_GlyGly"/>
    <property type="match status" value="1"/>
</dbReference>